<keyword evidence="3" id="KW-1185">Reference proteome</keyword>
<evidence type="ECO:0000313" key="4">
    <source>
        <dbReference type="WBParaSite" id="TTAC_0000973501-mRNA-1"/>
    </source>
</evidence>
<proteinExistence type="predicted"/>
<sequence length="541" mass="60246">MANVSTRVFIHCKLKKGSSYKSDVDKNGAFEINSSSTTTSTAESACGSNWPRQGCGHFRIRSLPKNCGHAKRCALKNGKKSMKPKSWTQQRHRRHDRHKGDHASSTSRDDSNHSRPYKYGHWLPASQYPGYPPLPQLYPSYAYPPFPYYPPPPPPPPPPLPVLPHPSYMAPPPVLIDPWTYRRHHIPRQYRRHKSRKLSKHHQRSTTCRHKLKKEPKLCKEFEITADQGWEQNRLHNEDSTLSIRTSKVFPGPSVVNSAPLARLAQIATPTASDVPMQPLQSSLPRPLSPLHQSNNVPRGIYALPETGGPFFDPFKGHSLPNEPSGLVETRLATASPPTKIDPSPSAAFSSAVYGTNKIHSMRDNQPRSSTVARMPSCSASMPKDAVVQSQTVQGSSQPPNRRIVNQNVQSRQPLNDVMGPNPGVSNPGFGPPRHFPPTPGAKVDGPQVTSTGDKYGLFRMPTSEAEYNSCEKRFDWLQSEKIHLENSLNKLTMESVGVACERKQPLGFRTSVEESRIANALGQIGREMSALRLVMKKYTN</sequence>
<organism evidence="4">
    <name type="scientific">Hydatigena taeniaeformis</name>
    <name type="common">Feline tapeworm</name>
    <name type="synonym">Taenia taeniaeformis</name>
    <dbReference type="NCBI Taxonomy" id="6205"/>
    <lineage>
        <taxon>Eukaryota</taxon>
        <taxon>Metazoa</taxon>
        <taxon>Spiralia</taxon>
        <taxon>Lophotrochozoa</taxon>
        <taxon>Platyhelminthes</taxon>
        <taxon>Cestoda</taxon>
        <taxon>Eucestoda</taxon>
        <taxon>Cyclophyllidea</taxon>
        <taxon>Taeniidae</taxon>
        <taxon>Hydatigera</taxon>
    </lineage>
</organism>
<dbReference type="WBParaSite" id="TTAC_0000973501-mRNA-1">
    <property type="protein sequence ID" value="TTAC_0000973501-mRNA-1"/>
    <property type="gene ID" value="TTAC_0000973501"/>
</dbReference>
<feature type="region of interest" description="Disordered" evidence="1">
    <location>
        <begin position="189"/>
        <end position="212"/>
    </location>
</feature>
<feature type="compositionally biased region" description="Basic and acidic residues" evidence="1">
    <location>
        <begin position="98"/>
        <end position="113"/>
    </location>
</feature>
<feature type="region of interest" description="Disordered" evidence="1">
    <location>
        <begin position="427"/>
        <end position="448"/>
    </location>
</feature>
<feature type="region of interest" description="Disordered" evidence="1">
    <location>
        <begin position="74"/>
        <end position="115"/>
    </location>
</feature>
<reference evidence="2 3" key="2">
    <citation type="submission" date="2018-11" db="EMBL/GenBank/DDBJ databases">
        <authorList>
            <consortium name="Pathogen Informatics"/>
        </authorList>
    </citation>
    <scope>NUCLEOTIDE SEQUENCE [LARGE SCALE GENOMIC DNA]</scope>
</reference>
<accession>A0A0R3X860</accession>
<evidence type="ECO:0000313" key="3">
    <source>
        <dbReference type="Proteomes" id="UP000274429"/>
    </source>
</evidence>
<evidence type="ECO:0000256" key="1">
    <source>
        <dbReference type="SAM" id="MobiDB-lite"/>
    </source>
</evidence>
<reference evidence="4" key="1">
    <citation type="submission" date="2017-02" db="UniProtKB">
        <authorList>
            <consortium name="WormBaseParasite"/>
        </authorList>
    </citation>
    <scope>IDENTIFICATION</scope>
</reference>
<dbReference type="EMBL" id="UYWX01021004">
    <property type="protein sequence ID" value="VDM34621.1"/>
    <property type="molecule type" value="Genomic_DNA"/>
</dbReference>
<dbReference type="OrthoDB" id="6257969at2759"/>
<feature type="compositionally biased region" description="Pro residues" evidence="1">
    <location>
        <begin position="430"/>
        <end position="440"/>
    </location>
</feature>
<feature type="region of interest" description="Disordered" evidence="1">
    <location>
        <begin position="361"/>
        <end position="383"/>
    </location>
</feature>
<dbReference type="AlphaFoldDB" id="A0A0R3X860"/>
<feature type="compositionally biased region" description="Basic residues" evidence="1">
    <location>
        <begin position="74"/>
        <end position="83"/>
    </location>
</feature>
<dbReference type="Proteomes" id="UP000274429">
    <property type="component" value="Unassembled WGS sequence"/>
</dbReference>
<evidence type="ECO:0000313" key="2">
    <source>
        <dbReference type="EMBL" id="VDM34621.1"/>
    </source>
</evidence>
<gene>
    <name evidence="2" type="ORF">TTAC_LOCUS9720</name>
</gene>
<protein>
    <submittedName>
        <fullName evidence="4">Enkurin domain-containing protein</fullName>
    </submittedName>
</protein>
<name>A0A0R3X860_HYDTA</name>